<organism evidence="6 7">
    <name type="scientific">Eiseniibacteriota bacterium</name>
    <dbReference type="NCBI Taxonomy" id="2212470"/>
    <lineage>
        <taxon>Bacteria</taxon>
        <taxon>Candidatus Eiseniibacteriota</taxon>
    </lineage>
</organism>
<dbReference type="GO" id="GO:0070475">
    <property type="term" value="P:rRNA base methylation"/>
    <property type="evidence" value="ECO:0007669"/>
    <property type="project" value="TreeGrafter"/>
</dbReference>
<feature type="binding site" evidence="4">
    <location>
        <position position="266"/>
    </location>
    <ligand>
        <name>S-adenosyl-L-methionine</name>
        <dbReference type="ChEBI" id="CHEBI:59789"/>
    </ligand>
</feature>
<evidence type="ECO:0000256" key="4">
    <source>
        <dbReference type="PROSITE-ProRule" id="PRU01024"/>
    </source>
</evidence>
<dbReference type="Gene3D" id="3.40.50.150">
    <property type="entry name" value="Vaccinia Virus protein VP39"/>
    <property type="match status" value="1"/>
</dbReference>
<evidence type="ECO:0000313" key="6">
    <source>
        <dbReference type="EMBL" id="MCA9755586.1"/>
    </source>
</evidence>
<dbReference type="EMBL" id="JAGQHS010000026">
    <property type="protein sequence ID" value="MCA9755586.1"/>
    <property type="molecule type" value="Genomic_DNA"/>
</dbReference>
<keyword evidence="2 4" id="KW-0808">Transferase</keyword>
<dbReference type="PANTHER" id="PTHR11061:SF30">
    <property type="entry name" value="TRNA (URACIL(54)-C(5))-METHYLTRANSFERASE"/>
    <property type="match status" value="1"/>
</dbReference>
<dbReference type="GO" id="GO:0070041">
    <property type="term" value="F:rRNA (uridine-C5-)-methyltransferase activity"/>
    <property type="evidence" value="ECO:0007669"/>
    <property type="project" value="TreeGrafter"/>
</dbReference>
<protein>
    <submittedName>
        <fullName evidence="6">Methyltransferase domain-containing protein</fullName>
    </submittedName>
</protein>
<dbReference type="InterPro" id="IPR030391">
    <property type="entry name" value="MeTrfase_TrmA_CS"/>
</dbReference>
<name>A0A956SCQ2_UNCEI</name>
<dbReference type="Proteomes" id="UP000739538">
    <property type="component" value="Unassembled WGS sequence"/>
</dbReference>
<comment type="similarity">
    <text evidence="4">Belongs to the class I-like SAM-binding methyltransferase superfamily. RNA M5U methyltransferase family.</text>
</comment>
<dbReference type="Pfam" id="PF05958">
    <property type="entry name" value="tRNA_U5-meth_tr"/>
    <property type="match status" value="1"/>
</dbReference>
<dbReference type="Gene3D" id="2.40.50.1070">
    <property type="match status" value="1"/>
</dbReference>
<reference evidence="6" key="1">
    <citation type="submission" date="2020-04" db="EMBL/GenBank/DDBJ databases">
        <authorList>
            <person name="Zhang T."/>
        </authorList>
    </citation>
    <scope>NUCLEOTIDE SEQUENCE</scope>
    <source>
        <strain evidence="6">HKST-UBA02</strain>
    </source>
</reference>
<dbReference type="CDD" id="cd02440">
    <property type="entry name" value="AdoMet_MTases"/>
    <property type="match status" value="1"/>
</dbReference>
<dbReference type="PROSITE" id="PS01231">
    <property type="entry name" value="TRMA_2"/>
    <property type="match status" value="1"/>
</dbReference>
<dbReference type="InterPro" id="IPR010280">
    <property type="entry name" value="U5_MeTrfase_fam"/>
</dbReference>
<sequence>MDEDTRFGTEGKSSCGPDAPRCRYFEHRLCRSCSEITLPYDEQCLRKDEHARLSLIALGARASSCVWEPLVRSASRGFRNRAKMVVSGSLDEPLLGILAEDLTGIDLSECLICADGIRASLPVLREFIVRARIPPYDVRTRRGELKYVLVTIGAEGALMVRFVLRSTEAEVRIRKHMGWLGGELPTLSVLSINLQPNHVAIIEGEEEIPVLGESLPMPMSPPGALGPILLPPGGFFQTNTEIAQRLYETAAEWGGVSGAETATDLFCGVGGFALYLGAAGIPLVRGVELHPGAVAAARRSAALWGLESVSFEAGDATARRLGDLVVVNPPRRGLGAALAASIEVSPATHLIYSSCNVETLVRDLHQLPSFRLERARVFDMFPHTRHYELLAALRRD</sequence>
<dbReference type="PANTHER" id="PTHR11061">
    <property type="entry name" value="RNA M5U METHYLTRANSFERASE"/>
    <property type="match status" value="1"/>
</dbReference>
<dbReference type="AlphaFoldDB" id="A0A956SCQ2"/>
<feature type="active site" evidence="5">
    <location>
        <position position="355"/>
    </location>
</feature>
<feature type="binding site" evidence="4">
    <location>
        <position position="288"/>
    </location>
    <ligand>
        <name>S-adenosyl-L-methionine</name>
        <dbReference type="ChEBI" id="CHEBI:59789"/>
    </ligand>
</feature>
<evidence type="ECO:0000256" key="5">
    <source>
        <dbReference type="PROSITE-ProRule" id="PRU10015"/>
    </source>
</evidence>
<comment type="caution">
    <text evidence="6">The sequence shown here is derived from an EMBL/GenBank/DDBJ whole genome shotgun (WGS) entry which is preliminary data.</text>
</comment>
<keyword evidence="1 4" id="KW-0489">Methyltransferase</keyword>
<accession>A0A956SCQ2</accession>
<keyword evidence="3 4" id="KW-0949">S-adenosyl-L-methionine</keyword>
<feature type="binding site" evidence="4">
    <location>
        <position position="237"/>
    </location>
    <ligand>
        <name>S-adenosyl-L-methionine</name>
        <dbReference type="ChEBI" id="CHEBI:59789"/>
    </ligand>
</feature>
<feature type="active site" description="Nucleophile" evidence="4">
    <location>
        <position position="355"/>
    </location>
</feature>
<evidence type="ECO:0000256" key="3">
    <source>
        <dbReference type="ARBA" id="ARBA00022691"/>
    </source>
</evidence>
<proteinExistence type="inferred from homology"/>
<dbReference type="PROSITE" id="PS01230">
    <property type="entry name" value="TRMA_1"/>
    <property type="match status" value="1"/>
</dbReference>
<dbReference type="InterPro" id="IPR029063">
    <property type="entry name" value="SAM-dependent_MTases_sf"/>
</dbReference>
<dbReference type="PROSITE" id="PS51687">
    <property type="entry name" value="SAM_MT_RNA_M5U"/>
    <property type="match status" value="1"/>
</dbReference>
<dbReference type="SUPFAM" id="SSF53335">
    <property type="entry name" value="S-adenosyl-L-methionine-dependent methyltransferases"/>
    <property type="match status" value="1"/>
</dbReference>
<gene>
    <name evidence="6" type="ORF">KDA27_07275</name>
</gene>
<evidence type="ECO:0000256" key="2">
    <source>
        <dbReference type="ARBA" id="ARBA00022679"/>
    </source>
</evidence>
<dbReference type="InterPro" id="IPR030390">
    <property type="entry name" value="MeTrfase_TrmA_AS"/>
</dbReference>
<evidence type="ECO:0000256" key="1">
    <source>
        <dbReference type="ARBA" id="ARBA00022603"/>
    </source>
</evidence>
<evidence type="ECO:0000313" key="7">
    <source>
        <dbReference type="Proteomes" id="UP000739538"/>
    </source>
</evidence>
<feature type="binding site" evidence="4">
    <location>
        <position position="328"/>
    </location>
    <ligand>
        <name>S-adenosyl-L-methionine</name>
        <dbReference type="ChEBI" id="CHEBI:59789"/>
    </ligand>
</feature>
<reference evidence="6" key="2">
    <citation type="journal article" date="2021" name="Microbiome">
        <title>Successional dynamics and alternative stable states in a saline activated sludge microbial community over 9 years.</title>
        <authorList>
            <person name="Wang Y."/>
            <person name="Ye J."/>
            <person name="Ju F."/>
            <person name="Liu L."/>
            <person name="Boyd J.A."/>
            <person name="Deng Y."/>
            <person name="Parks D.H."/>
            <person name="Jiang X."/>
            <person name="Yin X."/>
            <person name="Woodcroft B.J."/>
            <person name="Tyson G.W."/>
            <person name="Hugenholtz P."/>
            <person name="Polz M.F."/>
            <person name="Zhang T."/>
        </authorList>
    </citation>
    <scope>NUCLEOTIDE SEQUENCE</scope>
    <source>
        <strain evidence="6">HKST-UBA02</strain>
    </source>
</reference>